<evidence type="ECO:0008006" key="4">
    <source>
        <dbReference type="Google" id="ProtNLM"/>
    </source>
</evidence>
<dbReference type="Proteomes" id="UP001183176">
    <property type="component" value="Unassembled WGS sequence"/>
</dbReference>
<evidence type="ECO:0000256" key="1">
    <source>
        <dbReference type="SAM" id="Phobius"/>
    </source>
</evidence>
<evidence type="ECO:0000313" key="2">
    <source>
        <dbReference type="EMBL" id="MDT0264040.1"/>
    </source>
</evidence>
<gene>
    <name evidence="2" type="ORF">RM423_21940</name>
</gene>
<evidence type="ECO:0000313" key="3">
    <source>
        <dbReference type="Proteomes" id="UP001183176"/>
    </source>
</evidence>
<proteinExistence type="predicted"/>
<organism evidence="2 3">
    <name type="scientific">Jatrophihabitans lederbergiae</name>
    <dbReference type="NCBI Taxonomy" id="3075547"/>
    <lineage>
        <taxon>Bacteria</taxon>
        <taxon>Bacillati</taxon>
        <taxon>Actinomycetota</taxon>
        <taxon>Actinomycetes</taxon>
        <taxon>Jatrophihabitantales</taxon>
        <taxon>Jatrophihabitantaceae</taxon>
        <taxon>Jatrophihabitans</taxon>
    </lineage>
</organism>
<keyword evidence="3" id="KW-1185">Reference proteome</keyword>
<keyword evidence="1" id="KW-0472">Membrane</keyword>
<keyword evidence="1" id="KW-0812">Transmembrane</keyword>
<name>A0ABU2JGB9_9ACTN</name>
<protein>
    <recommendedName>
        <fullName evidence="4">DUF4244 domain-containing protein</fullName>
    </recommendedName>
</protein>
<reference evidence="3" key="1">
    <citation type="submission" date="2023-07" db="EMBL/GenBank/DDBJ databases">
        <title>30 novel species of actinomycetes from the DSMZ collection.</title>
        <authorList>
            <person name="Nouioui I."/>
        </authorList>
    </citation>
    <scope>NUCLEOTIDE SEQUENCE [LARGE SCALE GENOMIC DNA]</scope>
    <source>
        <strain evidence="3">DSM 44399</strain>
    </source>
</reference>
<comment type="caution">
    <text evidence="2">The sequence shown here is derived from an EMBL/GenBank/DDBJ whole genome shotgun (WGS) entry which is preliminary data.</text>
</comment>
<sequence length="74" mass="7801">MVQAQLFAAWFGIQFLAVRSRVRGPDSERGDVPGWVMVTVMTAGLVVVIFGVFKGKITDAISNAIDSVTGATGS</sequence>
<dbReference type="RefSeq" id="WP_311425182.1">
    <property type="nucleotide sequence ID" value="NZ_JAVREH010000065.1"/>
</dbReference>
<accession>A0ABU2JGB9</accession>
<feature type="transmembrane region" description="Helical" evidence="1">
    <location>
        <begin position="35"/>
        <end position="53"/>
    </location>
</feature>
<dbReference type="EMBL" id="JAVREH010000065">
    <property type="protein sequence ID" value="MDT0264040.1"/>
    <property type="molecule type" value="Genomic_DNA"/>
</dbReference>
<keyword evidence="1" id="KW-1133">Transmembrane helix</keyword>